<dbReference type="PANTHER" id="PTHR42987">
    <property type="entry name" value="PEPTIDASE S49"/>
    <property type="match status" value="1"/>
</dbReference>
<dbReference type="GO" id="GO:0004252">
    <property type="term" value="F:serine-type endopeptidase activity"/>
    <property type="evidence" value="ECO:0007669"/>
    <property type="project" value="InterPro"/>
</dbReference>
<dbReference type="SUPFAM" id="SSF52096">
    <property type="entry name" value="ClpP/crotonase"/>
    <property type="match status" value="1"/>
</dbReference>
<dbReference type="Proteomes" id="UP000192527">
    <property type="component" value="Chromosome"/>
</dbReference>
<feature type="domain" description="Peptidase S49" evidence="6">
    <location>
        <begin position="130"/>
        <end position="279"/>
    </location>
</feature>
<dbReference type="STRING" id="402384.HM131_10090"/>
<proteinExistence type="inferred from homology"/>
<sequence length="331" mass="36872">MNKRITASIIAGTLLIIAIVFQSVNFFISDNFSESSQSMFSGNQQLSEKVIENGNSSNRIVRVNIEGTIMNTPGSNSNPFSGSGYQHEHVMKQMDKIIEDPSIKGVLLYVNSPGGGVYESAEIHDKLMKIKDAGKPIYVSMGSMAASGGYYVSTPADRIYASNETFTGSLGVIMENINYQELANEYGVKFNTFKSGKYKDIMSPTREMTGEEREIIQNLVDESYEQFVDVIAEGRDMPEDKVYELADGRIYSGKQAVENGLVDKIGFREDALKALKKEVGGNPQVIEFKNRIGSFFDLPLAESFMPNSEVRYIEKLISERQGPTMMYLYSE</sequence>
<dbReference type="AlphaFoldDB" id="A0A1W5ZV59"/>
<comment type="similarity">
    <text evidence="1">Belongs to the peptidase S49 family.</text>
</comment>
<dbReference type="PRINTS" id="PR00127">
    <property type="entry name" value="CLPPROTEASEP"/>
</dbReference>
<dbReference type="KEGG" id="hmn:HM131_10090"/>
<evidence type="ECO:0000256" key="5">
    <source>
        <dbReference type="SAM" id="Phobius"/>
    </source>
</evidence>
<organism evidence="7 8">
    <name type="scientific">Halobacillus mangrovi</name>
    <dbReference type="NCBI Taxonomy" id="402384"/>
    <lineage>
        <taxon>Bacteria</taxon>
        <taxon>Bacillati</taxon>
        <taxon>Bacillota</taxon>
        <taxon>Bacilli</taxon>
        <taxon>Bacillales</taxon>
        <taxon>Bacillaceae</taxon>
        <taxon>Halobacillus</taxon>
    </lineage>
</organism>
<dbReference type="Pfam" id="PF01343">
    <property type="entry name" value="Peptidase_S49"/>
    <property type="match status" value="1"/>
</dbReference>
<dbReference type="RefSeq" id="WP_085029637.1">
    <property type="nucleotide sequence ID" value="NZ_CP020772.1"/>
</dbReference>
<keyword evidence="5" id="KW-0812">Transmembrane</keyword>
<keyword evidence="5" id="KW-0472">Membrane</keyword>
<evidence type="ECO:0000256" key="2">
    <source>
        <dbReference type="ARBA" id="ARBA00022670"/>
    </source>
</evidence>
<gene>
    <name evidence="7" type="ORF">HM131_10090</name>
</gene>
<keyword evidence="2" id="KW-0645">Protease</keyword>
<dbReference type="GO" id="GO:0004176">
    <property type="term" value="F:ATP-dependent peptidase activity"/>
    <property type="evidence" value="ECO:0007669"/>
    <property type="project" value="InterPro"/>
</dbReference>
<reference evidence="7 8" key="1">
    <citation type="submission" date="2017-04" db="EMBL/GenBank/DDBJ databases">
        <title>The whole genome sequencing and assembly of Halobacillus mangrovi strain.</title>
        <authorList>
            <person name="Lee S.-J."/>
            <person name="Park M.-K."/>
            <person name="Kim J.-Y."/>
            <person name="Lee Y.-J."/>
            <person name="Yi H."/>
            <person name="Bahn Y.-S."/>
            <person name="Kim J.F."/>
            <person name="Lee D.-W."/>
        </authorList>
    </citation>
    <scope>NUCLEOTIDE SEQUENCE [LARGE SCALE GENOMIC DNA]</scope>
    <source>
        <strain evidence="7 8">KTB 131</strain>
    </source>
</reference>
<evidence type="ECO:0000313" key="8">
    <source>
        <dbReference type="Proteomes" id="UP000192527"/>
    </source>
</evidence>
<dbReference type="NCBIfam" id="TIGR00706">
    <property type="entry name" value="SppA_dom"/>
    <property type="match status" value="1"/>
</dbReference>
<evidence type="ECO:0000256" key="1">
    <source>
        <dbReference type="ARBA" id="ARBA00008683"/>
    </source>
</evidence>
<keyword evidence="8" id="KW-1185">Reference proteome</keyword>
<evidence type="ECO:0000313" key="7">
    <source>
        <dbReference type="EMBL" id="ARI77165.1"/>
    </source>
</evidence>
<feature type="transmembrane region" description="Helical" evidence="5">
    <location>
        <begin position="7"/>
        <end position="28"/>
    </location>
</feature>
<protein>
    <recommendedName>
        <fullName evidence="6">Peptidase S49 domain-containing protein</fullName>
    </recommendedName>
</protein>
<evidence type="ECO:0000256" key="3">
    <source>
        <dbReference type="ARBA" id="ARBA00022801"/>
    </source>
</evidence>
<evidence type="ECO:0000259" key="6">
    <source>
        <dbReference type="Pfam" id="PF01343"/>
    </source>
</evidence>
<dbReference type="PANTHER" id="PTHR42987:SF7">
    <property type="entry name" value="SIGNAL PEPTIDE PEPTIDASE SPPA-RELATED"/>
    <property type="match status" value="1"/>
</dbReference>
<dbReference type="InterPro" id="IPR029045">
    <property type="entry name" value="ClpP/crotonase-like_dom_sf"/>
</dbReference>
<evidence type="ECO:0000256" key="4">
    <source>
        <dbReference type="ARBA" id="ARBA00022825"/>
    </source>
</evidence>
<dbReference type="InterPro" id="IPR047272">
    <property type="entry name" value="S49_SppA_C"/>
</dbReference>
<name>A0A1W5ZV59_9BACI</name>
<dbReference type="CDD" id="cd07023">
    <property type="entry name" value="S49_Sppa_N_C"/>
    <property type="match status" value="1"/>
</dbReference>
<dbReference type="GO" id="GO:0006508">
    <property type="term" value="P:proteolysis"/>
    <property type="evidence" value="ECO:0007669"/>
    <property type="project" value="UniProtKB-KW"/>
</dbReference>
<dbReference type="EMBL" id="CP020772">
    <property type="protein sequence ID" value="ARI77165.1"/>
    <property type="molecule type" value="Genomic_DNA"/>
</dbReference>
<accession>A0A1W5ZV59</accession>
<keyword evidence="5" id="KW-1133">Transmembrane helix</keyword>
<dbReference type="InterPro" id="IPR002142">
    <property type="entry name" value="Peptidase_S49"/>
</dbReference>
<keyword evidence="3" id="KW-0378">Hydrolase</keyword>
<dbReference type="OrthoDB" id="9764363at2"/>
<keyword evidence="4" id="KW-0720">Serine protease</keyword>
<dbReference type="InterPro" id="IPR004635">
    <property type="entry name" value="Pept_S49_SppA"/>
</dbReference>
<dbReference type="InterPro" id="IPR001907">
    <property type="entry name" value="ClpP"/>
</dbReference>
<dbReference type="Gene3D" id="3.90.226.10">
    <property type="entry name" value="2-enoyl-CoA Hydratase, Chain A, domain 1"/>
    <property type="match status" value="2"/>
</dbReference>